<comment type="similarity">
    <text evidence="8">Belongs to the methyl-accepting chemotaxis (MCP) protein family.</text>
</comment>
<evidence type="ECO:0000256" key="12">
    <source>
        <dbReference type="SAM" id="Phobius"/>
    </source>
</evidence>
<dbReference type="PROSITE" id="PS50885">
    <property type="entry name" value="HAMP"/>
    <property type="match status" value="1"/>
</dbReference>
<dbReference type="Pfam" id="PF00015">
    <property type="entry name" value="MCPsignal"/>
    <property type="match status" value="1"/>
</dbReference>
<feature type="transmembrane region" description="Helical" evidence="12">
    <location>
        <begin position="297"/>
        <end position="319"/>
    </location>
</feature>
<dbReference type="InterPro" id="IPR033479">
    <property type="entry name" value="dCache_1"/>
</dbReference>
<comment type="subcellular location">
    <subcellularLocation>
        <location evidence="1">Cell membrane</location>
        <topology evidence="1">Multi-pass membrane protein</topology>
    </subcellularLocation>
</comment>
<dbReference type="EMBL" id="SIXC01000003">
    <property type="protein sequence ID" value="TBH81038.1"/>
    <property type="molecule type" value="Genomic_DNA"/>
</dbReference>
<dbReference type="FunFam" id="1.10.287.950:FF:000001">
    <property type="entry name" value="Methyl-accepting chemotaxis sensory transducer"/>
    <property type="match status" value="1"/>
</dbReference>
<dbReference type="GO" id="GO:0005886">
    <property type="term" value="C:plasma membrane"/>
    <property type="evidence" value="ECO:0007669"/>
    <property type="project" value="UniProtKB-SubCell"/>
</dbReference>
<feature type="compositionally biased region" description="Basic and acidic residues" evidence="11">
    <location>
        <begin position="393"/>
        <end position="407"/>
    </location>
</feature>
<dbReference type="Proteomes" id="UP000292919">
    <property type="component" value="Unassembled WGS sequence"/>
</dbReference>
<evidence type="ECO:0000259" key="14">
    <source>
        <dbReference type="PROSITE" id="PS50885"/>
    </source>
</evidence>
<organism evidence="15 16">
    <name type="scientific">Desulfovibrio legallii</name>
    <dbReference type="NCBI Taxonomy" id="571438"/>
    <lineage>
        <taxon>Bacteria</taxon>
        <taxon>Pseudomonadati</taxon>
        <taxon>Thermodesulfobacteriota</taxon>
        <taxon>Desulfovibrionia</taxon>
        <taxon>Desulfovibrionales</taxon>
        <taxon>Desulfovibrionaceae</taxon>
        <taxon>Desulfovibrio</taxon>
    </lineage>
</organism>
<dbReference type="CDD" id="cd12912">
    <property type="entry name" value="PDC2_MCP_like"/>
    <property type="match status" value="1"/>
</dbReference>
<keyword evidence="4 12" id="KW-0812">Transmembrane</keyword>
<reference evidence="15 16" key="1">
    <citation type="submission" date="2018-12" db="EMBL/GenBank/DDBJ databases">
        <title>First genome draft of Desulfovibrio legallis sp. nov.</title>
        <authorList>
            <person name="Ben Dhia O."/>
            <person name="Najjari A."/>
            <person name="Ferjani R."/>
            <person name="Fhoula I."/>
            <person name="Fardeau M.-L."/>
            <person name="Boudabbous A."/>
            <person name="Ouzari H.I."/>
        </authorList>
    </citation>
    <scope>NUCLEOTIDE SEQUENCE [LARGE SCALE GENOMIC DNA]</scope>
    <source>
        <strain evidence="15 16">H1T</strain>
    </source>
</reference>
<dbReference type="PRINTS" id="PR00260">
    <property type="entry name" value="CHEMTRNSDUCR"/>
</dbReference>
<dbReference type="InterPro" id="IPR004090">
    <property type="entry name" value="Chemotax_Me-accpt_rcpt"/>
</dbReference>
<dbReference type="GO" id="GO:0004888">
    <property type="term" value="F:transmembrane signaling receptor activity"/>
    <property type="evidence" value="ECO:0007669"/>
    <property type="project" value="InterPro"/>
</dbReference>
<dbReference type="CDD" id="cd11386">
    <property type="entry name" value="MCP_signal"/>
    <property type="match status" value="1"/>
</dbReference>
<keyword evidence="16" id="KW-1185">Reference proteome</keyword>
<comment type="caution">
    <text evidence="15">The sequence shown here is derived from an EMBL/GenBank/DDBJ whole genome shotgun (WGS) entry which is preliminary data.</text>
</comment>
<evidence type="ECO:0000256" key="2">
    <source>
        <dbReference type="ARBA" id="ARBA00022475"/>
    </source>
</evidence>
<keyword evidence="7 9" id="KW-0807">Transducer</keyword>
<evidence type="ECO:0000313" key="16">
    <source>
        <dbReference type="Proteomes" id="UP000292919"/>
    </source>
</evidence>
<dbReference type="RefSeq" id="WP_118230418.1">
    <property type="nucleotide sequence ID" value="NZ_JAQDZC010000002.1"/>
</dbReference>
<dbReference type="Pfam" id="PF02743">
    <property type="entry name" value="dCache_1"/>
    <property type="match status" value="1"/>
</dbReference>
<evidence type="ECO:0000256" key="6">
    <source>
        <dbReference type="ARBA" id="ARBA00023136"/>
    </source>
</evidence>
<keyword evidence="10" id="KW-0175">Coiled coil</keyword>
<accession>A0A6H3FFF6</accession>
<dbReference type="SMART" id="SM00283">
    <property type="entry name" value="MA"/>
    <property type="match status" value="1"/>
</dbReference>
<evidence type="ECO:0000256" key="3">
    <source>
        <dbReference type="ARBA" id="ARBA00022500"/>
    </source>
</evidence>
<dbReference type="Gene3D" id="6.10.340.10">
    <property type="match status" value="1"/>
</dbReference>
<dbReference type="AlphaFoldDB" id="A0A6H3FFF6"/>
<dbReference type="SUPFAM" id="SSF103190">
    <property type="entry name" value="Sensory domain-like"/>
    <property type="match status" value="1"/>
</dbReference>
<dbReference type="PROSITE" id="PS50111">
    <property type="entry name" value="CHEMOTAXIS_TRANSDUC_2"/>
    <property type="match status" value="1"/>
</dbReference>
<dbReference type="InterPro" id="IPR029151">
    <property type="entry name" value="Sensor-like_sf"/>
</dbReference>
<dbReference type="GO" id="GO:0007165">
    <property type="term" value="P:signal transduction"/>
    <property type="evidence" value="ECO:0007669"/>
    <property type="project" value="UniProtKB-KW"/>
</dbReference>
<gene>
    <name evidence="15" type="ORF">EB812_02800</name>
</gene>
<evidence type="ECO:0000256" key="9">
    <source>
        <dbReference type="PROSITE-ProRule" id="PRU00284"/>
    </source>
</evidence>
<evidence type="ECO:0000256" key="1">
    <source>
        <dbReference type="ARBA" id="ARBA00004651"/>
    </source>
</evidence>
<protein>
    <submittedName>
        <fullName evidence="15">HAMP domain-containing protein</fullName>
    </submittedName>
</protein>
<evidence type="ECO:0000256" key="10">
    <source>
        <dbReference type="SAM" id="Coils"/>
    </source>
</evidence>
<evidence type="ECO:0000256" key="4">
    <source>
        <dbReference type="ARBA" id="ARBA00022692"/>
    </source>
</evidence>
<dbReference type="Gene3D" id="3.30.450.20">
    <property type="entry name" value="PAS domain"/>
    <property type="match status" value="1"/>
</dbReference>
<dbReference type="PANTHER" id="PTHR32089:SF112">
    <property type="entry name" value="LYSOZYME-LIKE PROTEIN-RELATED"/>
    <property type="match status" value="1"/>
</dbReference>
<evidence type="ECO:0000256" key="7">
    <source>
        <dbReference type="ARBA" id="ARBA00023224"/>
    </source>
</evidence>
<feature type="region of interest" description="Disordered" evidence="11">
    <location>
        <begin position="379"/>
        <end position="407"/>
    </location>
</feature>
<proteinExistence type="inferred from homology"/>
<dbReference type="PANTHER" id="PTHR32089">
    <property type="entry name" value="METHYL-ACCEPTING CHEMOTAXIS PROTEIN MCPB"/>
    <property type="match status" value="1"/>
</dbReference>
<keyword evidence="5 12" id="KW-1133">Transmembrane helix</keyword>
<dbReference type="InterPro" id="IPR004089">
    <property type="entry name" value="MCPsignal_dom"/>
</dbReference>
<evidence type="ECO:0000256" key="8">
    <source>
        <dbReference type="ARBA" id="ARBA00029447"/>
    </source>
</evidence>
<dbReference type="CDD" id="cd12914">
    <property type="entry name" value="PDC1_DGC_like"/>
    <property type="match status" value="1"/>
</dbReference>
<keyword evidence="3" id="KW-0145">Chemotaxis</keyword>
<feature type="domain" description="Methyl-accepting transducer" evidence="13">
    <location>
        <begin position="424"/>
        <end position="660"/>
    </location>
</feature>
<keyword evidence="2" id="KW-1003">Cell membrane</keyword>
<dbReference type="Gene3D" id="1.10.287.950">
    <property type="entry name" value="Methyl-accepting chemotaxis protein"/>
    <property type="match status" value="1"/>
</dbReference>
<sequence length="697" mass="74737">MKMGLMQKMLIVVLLPAIIGLLLVAGLSYRMSENTLRQQIRQDVLTLLDNQEISLHAVFEGLQETLSLLAENNRINAFLDAHNTGLPQEELQPLFQRTDTALKAFTERNSKVAFCGVMDAAGLTIAHHVTGEKNPSASVGKDFSSREYYKRGIAGKTTVMSLVSATTGKVTTVIAMPLTDNGKVKGVIWTGVDNFNLAKVTTNKVRFGEHGSMYAYDLKGRVTLHRDASRMGNDESKNPVVRQMLAADDGRASYTDAQGKEKIVYYTRMPEEGWVLCLEFDREELYAPIMTMLRNNIFLALACALVVGAIIILASRAIARLLGGISGMTEAVAGGRLELNAQERALLTDAAKRRDEFTVLGQGVEHMVDNIKKLLEEGEEKNRAAQQAATEAQEAKTRAEGAARQAETAKRDGMLAAAAQLENVVRAIGAASDQLAAQIEQSNHSADESARRLDEAATAMNEMNATVQEVARNASAASSVSSETRSNAEGGARIVQQALQSIDQVQRVSQALKEDMNQLNEHAQAITRIMNVISDIADQTNLLALNAAIEAARAGEAGRGFAVVADEVRKLAEKTMASTNDVGNAISAIQTSTSQSVEAMDKALREVETAADFAGQSGKALEEIVGNVEATADQVGAIATASEEQSAASEEINQSIVHVNELSAQTAQAMRAATAAVGDLTAQSQRLSGLIAELQHS</sequence>
<feature type="domain" description="HAMP" evidence="14">
    <location>
        <begin position="316"/>
        <end position="376"/>
    </location>
</feature>
<dbReference type="InterPro" id="IPR003660">
    <property type="entry name" value="HAMP_dom"/>
</dbReference>
<dbReference type="SUPFAM" id="SSF58104">
    <property type="entry name" value="Methyl-accepting chemotaxis protein (MCP) signaling domain"/>
    <property type="match status" value="1"/>
</dbReference>
<keyword evidence="6 12" id="KW-0472">Membrane</keyword>
<feature type="coiled-coil region" evidence="10">
    <location>
        <begin position="453"/>
        <end position="522"/>
    </location>
</feature>
<dbReference type="GO" id="GO:0006935">
    <property type="term" value="P:chemotaxis"/>
    <property type="evidence" value="ECO:0007669"/>
    <property type="project" value="UniProtKB-KW"/>
</dbReference>
<evidence type="ECO:0000256" key="11">
    <source>
        <dbReference type="SAM" id="MobiDB-lite"/>
    </source>
</evidence>
<evidence type="ECO:0000256" key="5">
    <source>
        <dbReference type="ARBA" id="ARBA00022989"/>
    </source>
</evidence>
<evidence type="ECO:0000259" key="13">
    <source>
        <dbReference type="PROSITE" id="PS50111"/>
    </source>
</evidence>
<evidence type="ECO:0000313" key="15">
    <source>
        <dbReference type="EMBL" id="TBH81038.1"/>
    </source>
</evidence>
<name>A0A6H3FFF6_9BACT</name>